<reference evidence="5" key="1">
    <citation type="journal article" date="2019" name="Int. J. Syst. Evol. Microbiol.">
        <title>The Global Catalogue of Microorganisms (GCM) 10K type strain sequencing project: providing services to taxonomists for standard genome sequencing and annotation.</title>
        <authorList>
            <consortium name="The Broad Institute Genomics Platform"/>
            <consortium name="The Broad Institute Genome Sequencing Center for Infectious Disease"/>
            <person name="Wu L."/>
            <person name="Ma J."/>
        </authorList>
    </citation>
    <scope>NUCLEOTIDE SEQUENCE [LARGE SCALE GENOMIC DNA]</scope>
    <source>
        <strain evidence="5">CGMCC 1.7693</strain>
    </source>
</reference>
<dbReference type="PANTHER" id="PTHR42923">
    <property type="entry name" value="PROTOPORPHYRINOGEN OXIDASE"/>
    <property type="match status" value="1"/>
</dbReference>
<gene>
    <name evidence="4" type="ORF">GCM10011346_39680</name>
</gene>
<evidence type="ECO:0000256" key="2">
    <source>
        <dbReference type="ARBA" id="ARBA00023002"/>
    </source>
</evidence>
<evidence type="ECO:0000313" key="5">
    <source>
        <dbReference type="Proteomes" id="UP000641206"/>
    </source>
</evidence>
<dbReference type="InterPro" id="IPR036188">
    <property type="entry name" value="FAD/NAD-bd_sf"/>
</dbReference>
<keyword evidence="2" id="KW-0560">Oxidoreductase</keyword>
<comment type="cofactor">
    <cofactor evidence="1">
        <name>FAD</name>
        <dbReference type="ChEBI" id="CHEBI:57692"/>
    </cofactor>
</comment>
<organism evidence="4 5">
    <name type="scientific">Oceanobacillus neutriphilus</name>
    <dbReference type="NCBI Taxonomy" id="531815"/>
    <lineage>
        <taxon>Bacteria</taxon>
        <taxon>Bacillati</taxon>
        <taxon>Bacillota</taxon>
        <taxon>Bacilli</taxon>
        <taxon>Bacillales</taxon>
        <taxon>Bacillaceae</taxon>
        <taxon>Oceanobacillus</taxon>
    </lineage>
</organism>
<dbReference type="Gene3D" id="3.50.50.60">
    <property type="entry name" value="FAD/NAD(P)-binding domain"/>
    <property type="match status" value="1"/>
</dbReference>
<name>A0ABQ2P021_9BACI</name>
<protein>
    <submittedName>
        <fullName evidence="4">Oxidoreductase</fullName>
    </submittedName>
</protein>
<keyword evidence="5" id="KW-1185">Reference proteome</keyword>
<dbReference type="RefSeq" id="WP_188736441.1">
    <property type="nucleotide sequence ID" value="NZ_BMLW01000013.1"/>
</dbReference>
<comment type="caution">
    <text evidence="4">The sequence shown here is derived from an EMBL/GenBank/DDBJ whole genome shotgun (WGS) entry which is preliminary data.</text>
</comment>
<evidence type="ECO:0000256" key="1">
    <source>
        <dbReference type="ARBA" id="ARBA00001974"/>
    </source>
</evidence>
<dbReference type="Proteomes" id="UP000641206">
    <property type="component" value="Unassembled WGS sequence"/>
</dbReference>
<evidence type="ECO:0000313" key="4">
    <source>
        <dbReference type="EMBL" id="GGP14712.1"/>
    </source>
</evidence>
<dbReference type="InterPro" id="IPR050464">
    <property type="entry name" value="Zeta_carotene_desat/Oxidored"/>
</dbReference>
<sequence>MKDVVIIGGGLAGLSAAWRLKHHDILVLESENRIGGRVHSERRGDYWLNWGGHLYAGPGSATDELLKSVGVVSSPVPGTLTAMSLNGKLLLKGSVEMYPFRAPMSWKSRFALIRAGAKVRAAVIRYGQIAKRKPGEDYRVQQQRILEFMGDRTFTDFTGKLPTDADSIFRPTVSRSTGSPETITAGSGVGYFHTVWNKSDGLGRNIDGGPSTLTDTIAKELGKSVQLNAKVIEVVQKKDSVEVKYTQNGVEYVVEARYAVLATPAPITRKVAKNIDDELGRALDKVTYGPHVSAAFLTDETEPQVWDNVYSFATPKRAFDIVLNQTNLIRARETKRQPGSSIMTFSPGESGSRLIDKPKEEIIDIILKDLDDIFPGISVHVVEARVNKYPFGSAYIFPGRAEIQPTLMKPDGRLFLAGDYLGSTYTETAVQSGFTAAQNINSLLGTESNSKVITFSNVQSEVYMADGS</sequence>
<dbReference type="EMBL" id="BMLW01000013">
    <property type="protein sequence ID" value="GGP14712.1"/>
    <property type="molecule type" value="Genomic_DNA"/>
</dbReference>
<proteinExistence type="predicted"/>
<feature type="domain" description="Amine oxidase" evidence="3">
    <location>
        <begin position="11"/>
        <end position="440"/>
    </location>
</feature>
<dbReference type="SUPFAM" id="SSF51905">
    <property type="entry name" value="FAD/NAD(P)-binding domain"/>
    <property type="match status" value="1"/>
</dbReference>
<dbReference type="PRINTS" id="PR00757">
    <property type="entry name" value="AMINEOXDASEF"/>
</dbReference>
<dbReference type="Pfam" id="PF01593">
    <property type="entry name" value="Amino_oxidase"/>
    <property type="match status" value="1"/>
</dbReference>
<dbReference type="InterPro" id="IPR001613">
    <property type="entry name" value="Flavin_amine_oxidase"/>
</dbReference>
<dbReference type="InterPro" id="IPR002937">
    <property type="entry name" value="Amino_oxidase"/>
</dbReference>
<evidence type="ECO:0000259" key="3">
    <source>
        <dbReference type="Pfam" id="PF01593"/>
    </source>
</evidence>
<accession>A0ABQ2P021</accession>